<gene>
    <name evidence="6" type="ORF">CYJ19_05335</name>
</gene>
<comment type="caution">
    <text evidence="6">The sequence shown here is derived from an EMBL/GenBank/DDBJ whole genome shotgun (WGS) entry which is preliminary data.</text>
</comment>
<reference evidence="6 7" key="1">
    <citation type="submission" date="2017-12" db="EMBL/GenBank/DDBJ databases">
        <title>Phylogenetic diversity of female urinary microbiome.</title>
        <authorList>
            <person name="Thomas-White K."/>
            <person name="Wolfe A.J."/>
        </authorList>
    </citation>
    <scope>NUCLEOTIDE SEQUENCE [LARGE SCALE GENOMIC DNA]</scope>
    <source>
        <strain evidence="6 7">UMB0402</strain>
    </source>
</reference>
<dbReference type="InterPro" id="IPR036271">
    <property type="entry name" value="Tet_transcr_reg_TetR-rel_C_sf"/>
</dbReference>
<dbReference type="InterPro" id="IPR009057">
    <property type="entry name" value="Homeodomain-like_sf"/>
</dbReference>
<protein>
    <submittedName>
        <fullName evidence="6">TetR/AcrR family transcriptional regulator</fullName>
    </submittedName>
</protein>
<dbReference type="RefSeq" id="WP_024331846.1">
    <property type="nucleotide sequence ID" value="NZ_JASOXK010000005.1"/>
</dbReference>
<dbReference type="SUPFAM" id="SSF48498">
    <property type="entry name" value="Tetracyclin repressor-like, C-terminal domain"/>
    <property type="match status" value="1"/>
</dbReference>
<keyword evidence="2 4" id="KW-0238">DNA-binding</keyword>
<keyword evidence="7" id="KW-1185">Reference proteome</keyword>
<dbReference type="GO" id="GO:0000976">
    <property type="term" value="F:transcription cis-regulatory region binding"/>
    <property type="evidence" value="ECO:0007669"/>
    <property type="project" value="TreeGrafter"/>
</dbReference>
<evidence type="ECO:0000256" key="1">
    <source>
        <dbReference type="ARBA" id="ARBA00023015"/>
    </source>
</evidence>
<dbReference type="EMBL" id="PKKO01000003">
    <property type="protein sequence ID" value="PKY72273.1"/>
    <property type="molecule type" value="Genomic_DNA"/>
</dbReference>
<name>A0A2I1IMD6_9ACTO</name>
<dbReference type="Proteomes" id="UP000235122">
    <property type="component" value="Unassembled WGS sequence"/>
</dbReference>
<dbReference type="Gene3D" id="1.10.357.10">
    <property type="entry name" value="Tetracycline Repressor, domain 2"/>
    <property type="match status" value="1"/>
</dbReference>
<evidence type="ECO:0000256" key="3">
    <source>
        <dbReference type="ARBA" id="ARBA00023163"/>
    </source>
</evidence>
<dbReference type="PANTHER" id="PTHR30055:SF234">
    <property type="entry name" value="HTH-TYPE TRANSCRIPTIONAL REGULATOR BETI"/>
    <property type="match status" value="1"/>
</dbReference>
<sequence length="334" mass="37020">MPARKKERGPYAGGLARRQKILDTTVTLLGEVGYYGLSMRDIARRVGISHPGVIYHFPTKEALLAAVIERYEAQFGVTMDKLAHMEPHEVLRLFLVLAGIHVHNPALAQMDCVIEVEAASTGHPAREHYKDNMRKIGGALTKAYEAFKDQGMFLVDVPAAELAQKHLAMWRGLRIMWLYDHSVDVQGILRGEVVKSLDILNQEHLALANYLGLSTPEAMVQIEKATGLGLKDFLNIGLLNVSPDNLSAIGVGHLQIDLVYRILKSDALSVKDVADCYYGHHVPAHVVDKIIAADVVTDRDLALSRGWGVHQSESREEAIRHLFTQEGETQTPTE</sequence>
<keyword evidence="3" id="KW-0804">Transcription</keyword>
<evidence type="ECO:0000313" key="6">
    <source>
        <dbReference type="EMBL" id="PKY72273.1"/>
    </source>
</evidence>
<dbReference type="InterPro" id="IPR050109">
    <property type="entry name" value="HTH-type_TetR-like_transc_reg"/>
</dbReference>
<dbReference type="STRING" id="33007.HMPREF3198_00197"/>
<organism evidence="6 7">
    <name type="scientific">Winkia neuii</name>
    <dbReference type="NCBI Taxonomy" id="33007"/>
    <lineage>
        <taxon>Bacteria</taxon>
        <taxon>Bacillati</taxon>
        <taxon>Actinomycetota</taxon>
        <taxon>Actinomycetes</taxon>
        <taxon>Actinomycetales</taxon>
        <taxon>Actinomycetaceae</taxon>
        <taxon>Winkia</taxon>
    </lineage>
</organism>
<feature type="domain" description="HTH tetR-type" evidence="5">
    <location>
        <begin position="15"/>
        <end position="75"/>
    </location>
</feature>
<accession>A0A2I1IMD6</accession>
<dbReference type="PANTHER" id="PTHR30055">
    <property type="entry name" value="HTH-TYPE TRANSCRIPTIONAL REGULATOR RUTR"/>
    <property type="match status" value="1"/>
</dbReference>
<dbReference type="PROSITE" id="PS50096">
    <property type="entry name" value="IQ"/>
    <property type="match status" value="1"/>
</dbReference>
<dbReference type="Pfam" id="PF00440">
    <property type="entry name" value="TetR_N"/>
    <property type="match status" value="1"/>
</dbReference>
<dbReference type="GO" id="GO:0003700">
    <property type="term" value="F:DNA-binding transcription factor activity"/>
    <property type="evidence" value="ECO:0007669"/>
    <property type="project" value="TreeGrafter"/>
</dbReference>
<dbReference type="InterPro" id="IPR001647">
    <property type="entry name" value="HTH_TetR"/>
</dbReference>
<dbReference type="SUPFAM" id="SSF46689">
    <property type="entry name" value="Homeodomain-like"/>
    <property type="match status" value="1"/>
</dbReference>
<evidence type="ECO:0000259" key="5">
    <source>
        <dbReference type="PROSITE" id="PS50977"/>
    </source>
</evidence>
<dbReference type="GeneID" id="35866845"/>
<evidence type="ECO:0000256" key="2">
    <source>
        <dbReference type="ARBA" id="ARBA00023125"/>
    </source>
</evidence>
<evidence type="ECO:0000313" key="7">
    <source>
        <dbReference type="Proteomes" id="UP000235122"/>
    </source>
</evidence>
<proteinExistence type="predicted"/>
<dbReference type="PRINTS" id="PR00455">
    <property type="entry name" value="HTHTETR"/>
</dbReference>
<dbReference type="AlphaFoldDB" id="A0A2I1IMD6"/>
<keyword evidence="1" id="KW-0805">Transcription regulation</keyword>
<feature type="DNA-binding region" description="H-T-H motif" evidence="4">
    <location>
        <begin position="38"/>
        <end position="57"/>
    </location>
</feature>
<evidence type="ECO:0000256" key="4">
    <source>
        <dbReference type="PROSITE-ProRule" id="PRU00335"/>
    </source>
</evidence>
<dbReference type="PROSITE" id="PS50977">
    <property type="entry name" value="HTH_TETR_2"/>
    <property type="match status" value="1"/>
</dbReference>